<dbReference type="Proteomes" id="UP000319818">
    <property type="component" value="Unassembled WGS sequence"/>
</dbReference>
<feature type="transmembrane region" description="Helical" evidence="1">
    <location>
        <begin position="48"/>
        <end position="65"/>
    </location>
</feature>
<comment type="caution">
    <text evidence="2">The sequence shown here is derived from an EMBL/GenBank/DDBJ whole genome shotgun (WGS) entry which is preliminary data.</text>
</comment>
<protein>
    <recommendedName>
        <fullName evidence="4">DUF378 domain-containing protein</fullName>
    </recommendedName>
</protein>
<accession>A0A543FS22</accession>
<keyword evidence="1" id="KW-1133">Transmembrane helix</keyword>
<keyword evidence="1" id="KW-0812">Transmembrane</keyword>
<reference evidence="2 3" key="1">
    <citation type="submission" date="2019-06" db="EMBL/GenBank/DDBJ databases">
        <title>Sequencing the genomes of 1000 actinobacteria strains.</title>
        <authorList>
            <person name="Klenk H.-P."/>
        </authorList>
    </citation>
    <scope>NUCLEOTIDE SEQUENCE [LARGE SCALE GENOMIC DNA]</scope>
    <source>
        <strain evidence="2 3">DSM 45511</strain>
    </source>
</reference>
<proteinExistence type="predicted"/>
<evidence type="ECO:0000313" key="3">
    <source>
        <dbReference type="Proteomes" id="UP000319818"/>
    </source>
</evidence>
<dbReference type="AlphaFoldDB" id="A0A543FS22"/>
<dbReference type="EMBL" id="VFPH01000002">
    <property type="protein sequence ID" value="TQM36636.1"/>
    <property type="molecule type" value="Genomic_DNA"/>
</dbReference>
<evidence type="ECO:0008006" key="4">
    <source>
        <dbReference type="Google" id="ProtNLM"/>
    </source>
</evidence>
<dbReference type="PANTHER" id="PTHR37304">
    <property type="entry name" value="MEMBRANE PROTEIN-RELATED"/>
    <property type="match status" value="1"/>
</dbReference>
<evidence type="ECO:0000313" key="2">
    <source>
        <dbReference type="EMBL" id="TQM36636.1"/>
    </source>
</evidence>
<dbReference type="PANTHER" id="PTHR37304:SF1">
    <property type="entry name" value="MEMBRANE PROTEIN"/>
    <property type="match status" value="1"/>
</dbReference>
<keyword evidence="3" id="KW-1185">Reference proteome</keyword>
<gene>
    <name evidence="2" type="ORF">FB388_3818</name>
</gene>
<dbReference type="RefSeq" id="WP_142103514.1">
    <property type="nucleotide sequence ID" value="NZ_VFPH01000002.1"/>
</dbReference>
<sequence length="79" mass="8349">MKIADVVTAVLLIIGGLNWGLVALAEFDLVAAIFGLSFGETNVVTRLVYALVGLSALYQAARLPAMQRRSVSRSSAGRV</sequence>
<name>A0A543FS22_9PSEU</name>
<organism evidence="2 3">
    <name type="scientific">Pseudonocardia cypriaca</name>
    <dbReference type="NCBI Taxonomy" id="882449"/>
    <lineage>
        <taxon>Bacteria</taxon>
        <taxon>Bacillati</taxon>
        <taxon>Actinomycetota</taxon>
        <taxon>Actinomycetes</taxon>
        <taxon>Pseudonocardiales</taxon>
        <taxon>Pseudonocardiaceae</taxon>
        <taxon>Pseudonocardia</taxon>
    </lineage>
</organism>
<dbReference type="OrthoDB" id="9812136at2"/>
<dbReference type="Pfam" id="PF04070">
    <property type="entry name" value="DUF378"/>
    <property type="match status" value="1"/>
</dbReference>
<keyword evidence="1" id="KW-0472">Membrane</keyword>
<evidence type="ECO:0000256" key="1">
    <source>
        <dbReference type="SAM" id="Phobius"/>
    </source>
</evidence>
<dbReference type="InterPro" id="IPR007211">
    <property type="entry name" value="DUF378"/>
</dbReference>